<dbReference type="InterPro" id="IPR001764">
    <property type="entry name" value="Glyco_hydro_3_N"/>
</dbReference>
<dbReference type="Gene3D" id="2.60.40.10">
    <property type="entry name" value="Immunoglobulins"/>
    <property type="match status" value="1"/>
</dbReference>
<evidence type="ECO:0000256" key="4">
    <source>
        <dbReference type="ARBA" id="ARBA00012744"/>
    </source>
</evidence>
<keyword evidence="8" id="KW-0378">Hydrolase</keyword>
<dbReference type="InterPro" id="IPR017853">
    <property type="entry name" value="GH"/>
</dbReference>
<dbReference type="Pfam" id="PF14310">
    <property type="entry name" value="Fn3-like"/>
    <property type="match status" value="1"/>
</dbReference>
<evidence type="ECO:0000256" key="1">
    <source>
        <dbReference type="ARBA" id="ARBA00000448"/>
    </source>
</evidence>
<dbReference type="PANTHER" id="PTHR30620:SF16">
    <property type="entry name" value="LYSOSOMAL BETA GLUCOSIDASE"/>
    <property type="match status" value="1"/>
</dbReference>
<dbReference type="InterPro" id="IPR002772">
    <property type="entry name" value="Glyco_hydro_3_C"/>
</dbReference>
<keyword evidence="9" id="KW-0326">Glycosidase</keyword>
<feature type="compositionally biased region" description="Basic and acidic residues" evidence="12">
    <location>
        <begin position="1"/>
        <end position="13"/>
    </location>
</feature>
<dbReference type="GO" id="GO:0009251">
    <property type="term" value="P:glucan catabolic process"/>
    <property type="evidence" value="ECO:0007669"/>
    <property type="project" value="TreeGrafter"/>
</dbReference>
<reference evidence="14" key="1">
    <citation type="submission" date="2021-02" db="EMBL/GenBank/DDBJ databases">
        <authorList>
            <person name="Nowell W R."/>
        </authorList>
    </citation>
    <scope>NUCLEOTIDE SEQUENCE</scope>
</reference>
<dbReference type="InterPro" id="IPR051915">
    <property type="entry name" value="Cellulose_Degrad_GH3"/>
</dbReference>
<dbReference type="FunFam" id="3.40.50.1700:FF:000004">
    <property type="entry name" value="Periplasmic beta-glucosidase"/>
    <property type="match status" value="1"/>
</dbReference>
<evidence type="ECO:0000256" key="11">
    <source>
        <dbReference type="PROSITE-ProRule" id="PRU00708"/>
    </source>
</evidence>
<dbReference type="InterPro" id="IPR002885">
    <property type="entry name" value="PPR_rpt"/>
</dbReference>
<feature type="region of interest" description="Disordered" evidence="12">
    <location>
        <begin position="1"/>
        <end position="52"/>
    </location>
</feature>
<keyword evidence="7" id="KW-0574">Periplasm</keyword>
<dbReference type="InterPro" id="IPR026891">
    <property type="entry name" value="Fn3-like"/>
</dbReference>
<dbReference type="Gene3D" id="1.25.40.10">
    <property type="entry name" value="Tetratricopeptide repeat domain"/>
    <property type="match status" value="1"/>
</dbReference>
<dbReference type="Pfam" id="PF01915">
    <property type="entry name" value="Glyco_hydro_3_C"/>
    <property type="match status" value="1"/>
</dbReference>
<evidence type="ECO:0000256" key="10">
    <source>
        <dbReference type="ARBA" id="ARBA00067498"/>
    </source>
</evidence>
<feature type="compositionally biased region" description="Basic and acidic residues" evidence="12">
    <location>
        <begin position="23"/>
        <end position="52"/>
    </location>
</feature>
<dbReference type="PROSITE" id="PS51375">
    <property type="entry name" value="PPR"/>
    <property type="match status" value="1"/>
</dbReference>
<dbReference type="InterPro" id="IPR036881">
    <property type="entry name" value="Glyco_hydro_3_C_sf"/>
</dbReference>
<evidence type="ECO:0000256" key="7">
    <source>
        <dbReference type="ARBA" id="ARBA00022764"/>
    </source>
</evidence>
<dbReference type="NCBIfam" id="NF011678">
    <property type="entry name" value="PRK15098.1"/>
    <property type="match status" value="1"/>
</dbReference>
<dbReference type="SMART" id="SM01217">
    <property type="entry name" value="Fn3_like"/>
    <property type="match status" value="1"/>
</dbReference>
<dbReference type="GO" id="GO:0008422">
    <property type="term" value="F:beta-glucosidase activity"/>
    <property type="evidence" value="ECO:0007669"/>
    <property type="project" value="UniProtKB-EC"/>
</dbReference>
<evidence type="ECO:0000313" key="15">
    <source>
        <dbReference type="Proteomes" id="UP000663842"/>
    </source>
</evidence>
<dbReference type="FunFam" id="2.60.40.10:FF:000495">
    <property type="entry name" value="Periplasmic beta-glucosidase"/>
    <property type="match status" value="1"/>
</dbReference>
<dbReference type="FunFam" id="3.20.20.300:FF:000005">
    <property type="entry name" value="Periplasmic beta-glucosidase"/>
    <property type="match status" value="1"/>
</dbReference>
<feature type="repeat" description="PPR" evidence="11">
    <location>
        <begin position="308"/>
        <end position="342"/>
    </location>
</feature>
<comment type="subcellular location">
    <subcellularLocation>
        <location evidence="2">Periplasm</location>
    </subcellularLocation>
</comment>
<keyword evidence="6" id="KW-0677">Repeat</keyword>
<dbReference type="PRINTS" id="PR00133">
    <property type="entry name" value="GLHYDRLASE3"/>
</dbReference>
<evidence type="ECO:0000259" key="13">
    <source>
        <dbReference type="SMART" id="SM01217"/>
    </source>
</evidence>
<organism evidence="14 15">
    <name type="scientific">Rotaria magnacalcarata</name>
    <dbReference type="NCBI Taxonomy" id="392030"/>
    <lineage>
        <taxon>Eukaryota</taxon>
        <taxon>Metazoa</taxon>
        <taxon>Spiralia</taxon>
        <taxon>Gnathifera</taxon>
        <taxon>Rotifera</taxon>
        <taxon>Eurotatoria</taxon>
        <taxon>Bdelloidea</taxon>
        <taxon>Philodinida</taxon>
        <taxon>Philodinidae</taxon>
        <taxon>Rotaria</taxon>
    </lineage>
</organism>
<dbReference type="Gene3D" id="3.20.20.300">
    <property type="entry name" value="Glycoside hydrolase, family 3, N-terminal domain"/>
    <property type="match status" value="1"/>
</dbReference>
<accession>A0A818YI25</accession>
<sequence length="2097" mass="238301">MADSIKQESEIATDKVPGTGSEASHDGDAVKDKTDENKSEAGKESTKTSVEQDVKSFVEAVKEKAAGAFNFVAGGEGEGKGLVGTVKEKAAEAYHYVTEKVTEATHVVTGDSHKEVIKDSSQSSVTDKANEPVNEAEAQKLNEKKMYTRYSVLRNFVQNFITSNSYNRLVRFQSSASNIATNTIQNFNLKPTGRQQSDDIFLDLTTDYNRRRFVQSGLVSNAIKNINNAISERLSLLILTVAARCVHHVTPDKRVQLLEEAWKTLNDKKVRLTTRHYETYLSGLNENGFIFDADYYLKLIDAEKIQATPRLYSLLLTQYCREGNTDRAQNFLKMLKERNVSIDEDIFAALIVCQLKLGNDKGANDIIQIMKERGLQPTISTYKEILTALISEHKTEQFEYYFGQIESQQHQTSPSTVYIDAHFTVILLGQCISYKERPIFDILLNTLKELDHGRMPNNLFNLAIQCITNEWHESAIELLQMQSESEALEDEPSPHLGINGRHWILFFRQLLDNKEPHLIDIYLKLMMEKKLVPLDGILRVLYTMPNENHQLALDYLERGQKINHPMRTNYFYPLLLNIYSPKTSQDWTDDDRLRLFRLLERLSIPIESSTYSRLIQSAFHQYYQNDFKPLLTMLSKHNLKSILDRICRLLLNDVRRNMLNLGTIEQVVPFFHLSTRSRQEEFARHLFIIMSNMSKKSDKLTSEENDTSAQSEPIIDYTPIFQLIDSIGKNLVDDSPMFRHEVYMHLLRYSTQNRRNDITSLLADRCIQENIKIGSSMNEIDILTGYTLSRDIVEQLARYKPGEMSWKEKLSATDLQKADRQQLEELYQEAKQDGKHPFNLQQRLLDDYMQRKSLKKSFTLLREMVATRNQIHSSVYHRLFDLLTVRLDDKVDTSKLEHGDDLKFLVDQYEKSFGIKNLPTELAFRLAHMYVLNGDQDNAIATISAKINSELNNEICQYLIKFLKLNGSSLTTDGLTSIGNLFLGFRINETIRTFWTLFFDILLEKTSPQDIVQYYSDAMRENSSIPYLYLFKLFIEKNELNRLQDIVDIATLQHGSRNVLHDLAFTLIEAGKTKQAEKIFRTPWLKARNSRINLHALLLADSNNLNALVDAIKLTRSLSGVNQSQLVTAAIRVALRLDQSDMIDWLIREIQENKIQLDIRIKKYLDAHLLSKGLDPLNIGVYENQKKGEKDSMSSNDNDGMNLSVNHIQAEQCVLTLNDEIQLTSSIFLQSRRYCSSFNFLPTKTHRIIISGRLVDYTGRCKRTIPDANIEIIHTQPDFRSICHELHHPNSRGYFNLTTSITSPLTEQLFLRVTSPGYETILKEIVIQSSQKQIQDIILDWHLVLMPSIEQIQLQQQQKQRMSSTIDSLMSQMTLDEKIGQLNLVSIGFDITGPIVSENVDENIRHGLVGGVFNTYTPTAVRRLQELAINNTRLRIPLIFGYDVIHGHKTIFPIPLGMSTTWDMALIEQSARIAAQEASADGLNWVFSPMVDIARDPRWGRIAEGAGEDPWLGSQIAAAMVRGYQGSDLSRSNTVMACVKHFALYGGAEAGRDYNTVDMSRISMYQNFLAPYQGAIEAGAGSVMTSFNEIDSIPASGNRWLLQNLLREQWHFNGFAVTDYTSINEMVEHGVGNLQDVSSRALNAGVDMDMVGEGFLTTLKKSLQEGKVSEQTINQACRRILEAKFKLGLFDDPYLYCDESRTPTDIFTYENRLAAKDFARRSFVLLKTDRKTLPLARSNLNIALVGPLADDNRNLLGTWAAGGDWRKTVSVRAGIEKLVGNQVQVLYAKGSNILEDSYMLDALNAYGSNIVSDERSPQEMINEAVDIAVKSDVIIAILGETEGMSGEAASRADIGLPESQKHLLKALFDTGKPVVIVLINGRPLTLTWEHDHAAAILEAWFPGTETGNAIAEVLFGYYNPAGKLTTTFPRHIGQIPLYYNHKRTGRPFNSSNFAEKYKSRYLDIPNDPLYPFGHGLSYTSFDFSPIHVDKTELHGDSDRLTLRMGVSNVGAYAGEEVIQLYISDPVASTTRAVRELKNFKKLFLRSQQQEEVSFVITTNDLKFYNSNLDYVWEEGDFIIHIGPDSVNTKSVAIKWFK</sequence>
<evidence type="ECO:0000256" key="6">
    <source>
        <dbReference type="ARBA" id="ARBA00022737"/>
    </source>
</evidence>
<dbReference type="Pfam" id="PF00933">
    <property type="entry name" value="Glyco_hydro_3"/>
    <property type="match status" value="1"/>
</dbReference>
<proteinExistence type="inferred from homology"/>
<name>A0A818YI25_9BILA</name>
<dbReference type="InterPro" id="IPR013783">
    <property type="entry name" value="Ig-like_fold"/>
</dbReference>
<dbReference type="Proteomes" id="UP000663842">
    <property type="component" value="Unassembled WGS sequence"/>
</dbReference>
<dbReference type="SUPFAM" id="SSF52279">
    <property type="entry name" value="Beta-D-glucan exohydrolase, C-terminal domain"/>
    <property type="match status" value="1"/>
</dbReference>
<evidence type="ECO:0000256" key="9">
    <source>
        <dbReference type="ARBA" id="ARBA00023295"/>
    </source>
</evidence>
<dbReference type="Pfam" id="PF23276">
    <property type="entry name" value="TPR_24"/>
    <property type="match status" value="1"/>
</dbReference>
<evidence type="ECO:0000256" key="3">
    <source>
        <dbReference type="ARBA" id="ARBA00005336"/>
    </source>
</evidence>
<evidence type="ECO:0000313" key="14">
    <source>
        <dbReference type="EMBL" id="CAF3753974.1"/>
    </source>
</evidence>
<protein>
    <recommendedName>
        <fullName evidence="10">Periplasmic beta-glucosidase</fullName>
        <ecNumber evidence="4">3.2.1.21</ecNumber>
    </recommendedName>
</protein>
<comment type="similarity">
    <text evidence="3">Belongs to the glycosyl hydrolase 3 family.</text>
</comment>
<dbReference type="InterPro" id="IPR011990">
    <property type="entry name" value="TPR-like_helical_dom_sf"/>
</dbReference>
<feature type="domain" description="Fibronectin type III-like" evidence="13">
    <location>
        <begin position="2016"/>
        <end position="2085"/>
    </location>
</feature>
<comment type="caution">
    <text evidence="14">The sequence shown here is derived from an EMBL/GenBank/DDBJ whole genome shotgun (WGS) entry which is preliminary data.</text>
</comment>
<dbReference type="EC" id="3.2.1.21" evidence="4"/>
<evidence type="ECO:0000256" key="8">
    <source>
        <dbReference type="ARBA" id="ARBA00022801"/>
    </source>
</evidence>
<dbReference type="Gene3D" id="3.40.50.1700">
    <property type="entry name" value="Glycoside hydrolase family 3 C-terminal domain"/>
    <property type="match status" value="1"/>
</dbReference>
<dbReference type="PANTHER" id="PTHR30620">
    <property type="entry name" value="PERIPLASMIC BETA-GLUCOSIDASE-RELATED"/>
    <property type="match status" value="1"/>
</dbReference>
<keyword evidence="5" id="KW-0732">Signal</keyword>
<gene>
    <name evidence="14" type="ORF">UXM345_LOCUS2169</name>
</gene>
<comment type="catalytic activity">
    <reaction evidence="1">
        <text>Hydrolysis of terminal, non-reducing beta-D-glucosyl residues with release of beta-D-glucose.</text>
        <dbReference type="EC" id="3.2.1.21"/>
    </reaction>
</comment>
<evidence type="ECO:0000256" key="2">
    <source>
        <dbReference type="ARBA" id="ARBA00004418"/>
    </source>
</evidence>
<dbReference type="InterPro" id="IPR057027">
    <property type="entry name" value="TPR_mt"/>
</dbReference>
<dbReference type="EMBL" id="CAJOBF010000128">
    <property type="protein sequence ID" value="CAF3753974.1"/>
    <property type="molecule type" value="Genomic_DNA"/>
</dbReference>
<dbReference type="SUPFAM" id="SSF51445">
    <property type="entry name" value="(Trans)glycosidases"/>
    <property type="match status" value="1"/>
</dbReference>
<evidence type="ECO:0000256" key="5">
    <source>
        <dbReference type="ARBA" id="ARBA00022729"/>
    </source>
</evidence>
<evidence type="ECO:0000256" key="12">
    <source>
        <dbReference type="SAM" id="MobiDB-lite"/>
    </source>
</evidence>
<dbReference type="InterPro" id="IPR036962">
    <property type="entry name" value="Glyco_hydro_3_N_sf"/>
</dbReference>